<reference evidence="1" key="1">
    <citation type="submission" date="2018-11" db="EMBL/GenBank/DDBJ databases">
        <authorList>
            <consortium name="Pathogen Informatics"/>
        </authorList>
    </citation>
    <scope>NUCLEOTIDE SEQUENCE</scope>
</reference>
<accession>A0A448XA91</accession>
<dbReference type="Proteomes" id="UP000784294">
    <property type="component" value="Unassembled WGS sequence"/>
</dbReference>
<sequence>MIRAARRLAVYYSSLCPPKHVVKSSTDSLAEDICLYEDRSELSYKKDYYETCKMSERTNENTDPEDFEACKTRDDGDVCVYYASSEPSPVSDFTISNASDITTNVHEDQEGEVSGLTKERLNDTHKSIEQNNEAERDPLAWSATGSVYLVCLEPLRDRQLYRLIVSSARHIANLVTHLATPPRQLAASWSDSGSVFPGICHSTEEARLAGLLECASLVVGSRKPNARAQFNPHTEIVTWALANQHQVKGKIAA</sequence>
<organism evidence="1 2">
    <name type="scientific">Protopolystoma xenopodis</name>
    <dbReference type="NCBI Taxonomy" id="117903"/>
    <lineage>
        <taxon>Eukaryota</taxon>
        <taxon>Metazoa</taxon>
        <taxon>Spiralia</taxon>
        <taxon>Lophotrochozoa</taxon>
        <taxon>Platyhelminthes</taxon>
        <taxon>Monogenea</taxon>
        <taxon>Polyopisthocotylea</taxon>
        <taxon>Polystomatidea</taxon>
        <taxon>Polystomatidae</taxon>
        <taxon>Protopolystoma</taxon>
    </lineage>
</organism>
<evidence type="ECO:0000313" key="2">
    <source>
        <dbReference type="Proteomes" id="UP000784294"/>
    </source>
</evidence>
<gene>
    <name evidence="1" type="ORF">PXEA_LOCUS25624</name>
</gene>
<proteinExistence type="predicted"/>
<name>A0A448XA91_9PLAT</name>
<evidence type="ECO:0000313" key="1">
    <source>
        <dbReference type="EMBL" id="VEL32184.1"/>
    </source>
</evidence>
<protein>
    <submittedName>
        <fullName evidence="1">Uncharacterized protein</fullName>
    </submittedName>
</protein>
<dbReference type="EMBL" id="CAAALY010131199">
    <property type="protein sequence ID" value="VEL32184.1"/>
    <property type="molecule type" value="Genomic_DNA"/>
</dbReference>
<dbReference type="AlphaFoldDB" id="A0A448XA91"/>
<keyword evidence="2" id="KW-1185">Reference proteome</keyword>
<comment type="caution">
    <text evidence="1">The sequence shown here is derived from an EMBL/GenBank/DDBJ whole genome shotgun (WGS) entry which is preliminary data.</text>
</comment>